<feature type="domain" description="Ribosomal RNA methyltransferase FtsJ" evidence="2">
    <location>
        <begin position="38"/>
        <end position="74"/>
    </location>
</feature>
<feature type="compositionally biased region" description="Basic and acidic residues" evidence="1">
    <location>
        <begin position="18"/>
        <end position="37"/>
    </location>
</feature>
<dbReference type="InterPro" id="IPR029063">
    <property type="entry name" value="SAM-dependent_MTases_sf"/>
</dbReference>
<proteinExistence type="predicted"/>
<evidence type="ECO:0000313" key="3">
    <source>
        <dbReference type="EMBL" id="PWF99285.1"/>
    </source>
</evidence>
<protein>
    <recommendedName>
        <fullName evidence="2">Ribosomal RNA methyltransferase FtsJ domain-containing protein</fullName>
    </recommendedName>
</protein>
<dbReference type="Proteomes" id="UP000245080">
    <property type="component" value="Unassembled WGS sequence"/>
</dbReference>
<sequence length="76" mass="8496">MHWGRVNSRSHKKSGIQEVDRTLAKEGIKRGETDHHAVSRGSAKLRWFVERNLVTPEGKVVDLGCGRGGWSYYCGG</sequence>
<dbReference type="Pfam" id="PF01728">
    <property type="entry name" value="FtsJ"/>
    <property type="match status" value="1"/>
</dbReference>
<keyword evidence="4" id="KW-1185">Reference proteome</keyword>
<dbReference type="InterPro" id="IPR002877">
    <property type="entry name" value="RNA_MeTrfase_FtsJ_dom"/>
</dbReference>
<feature type="region of interest" description="Disordered" evidence="1">
    <location>
        <begin position="1"/>
        <end position="37"/>
    </location>
</feature>
<evidence type="ECO:0000256" key="1">
    <source>
        <dbReference type="SAM" id="MobiDB-lite"/>
    </source>
</evidence>
<dbReference type="AlphaFoldDB" id="A0A2V1MYQ9"/>
<dbReference type="Gene3D" id="3.40.50.150">
    <property type="entry name" value="Vaccinia Virus protein VP39"/>
    <property type="match status" value="1"/>
</dbReference>
<dbReference type="GO" id="GO:0032259">
    <property type="term" value="P:methylation"/>
    <property type="evidence" value="ECO:0007669"/>
    <property type="project" value="InterPro"/>
</dbReference>
<gene>
    <name evidence="3" type="ORF">DCM90_09620</name>
</gene>
<evidence type="ECO:0000259" key="2">
    <source>
        <dbReference type="Pfam" id="PF01728"/>
    </source>
</evidence>
<reference evidence="3 4" key="1">
    <citation type="journal article" date="2018" name="Int. J. Syst. Evol. Microbiol.">
        <title>Lactobacillus bambusae sp. nov., isolated from a traditional fermented Ma-bamboo shoots of Taiwan.</title>
        <authorList>
            <person name="Wang L.-T."/>
        </authorList>
    </citation>
    <scope>NUCLEOTIDE SEQUENCE [LARGE SCALE GENOMIC DNA]</scope>
    <source>
        <strain evidence="3 4">BS-W1</strain>
    </source>
</reference>
<comment type="caution">
    <text evidence="3">The sequence shown here is derived from an EMBL/GenBank/DDBJ whole genome shotgun (WGS) entry which is preliminary data.</text>
</comment>
<accession>A0A2V1MYQ9</accession>
<evidence type="ECO:0000313" key="4">
    <source>
        <dbReference type="Proteomes" id="UP000245080"/>
    </source>
</evidence>
<name>A0A2V1MYQ9_9LACO</name>
<dbReference type="SUPFAM" id="SSF53335">
    <property type="entry name" value="S-adenosyl-L-methionine-dependent methyltransferases"/>
    <property type="match status" value="1"/>
</dbReference>
<organism evidence="3 4">
    <name type="scientific">Levilactobacillus bambusae</name>
    <dbReference type="NCBI Taxonomy" id="2024736"/>
    <lineage>
        <taxon>Bacteria</taxon>
        <taxon>Bacillati</taxon>
        <taxon>Bacillota</taxon>
        <taxon>Bacilli</taxon>
        <taxon>Lactobacillales</taxon>
        <taxon>Lactobacillaceae</taxon>
        <taxon>Levilactobacillus</taxon>
    </lineage>
</organism>
<dbReference type="EMBL" id="QCXQ01000015">
    <property type="protein sequence ID" value="PWF99285.1"/>
    <property type="molecule type" value="Genomic_DNA"/>
</dbReference>
<feature type="non-terminal residue" evidence="3">
    <location>
        <position position="76"/>
    </location>
</feature>
<dbReference type="GO" id="GO:0008168">
    <property type="term" value="F:methyltransferase activity"/>
    <property type="evidence" value="ECO:0007669"/>
    <property type="project" value="InterPro"/>
</dbReference>